<evidence type="ECO:0000313" key="8">
    <source>
        <dbReference type="Proteomes" id="UP001152888"/>
    </source>
</evidence>
<feature type="repeat" description="ANK" evidence="5">
    <location>
        <begin position="197"/>
        <end position="229"/>
    </location>
</feature>
<dbReference type="PANTHER" id="PTHR24119">
    <property type="entry name" value="ACYL-COA-BINDING DOMAIN-CONTAINING PROTEIN 6"/>
    <property type="match status" value="1"/>
</dbReference>
<dbReference type="PRINTS" id="PR00689">
    <property type="entry name" value="ACOABINDINGP"/>
</dbReference>
<evidence type="ECO:0000313" key="7">
    <source>
        <dbReference type="EMBL" id="CAH1984728.1"/>
    </source>
</evidence>
<dbReference type="InterPro" id="IPR035984">
    <property type="entry name" value="Acyl-CoA-binding_sf"/>
</dbReference>
<dbReference type="AlphaFoldDB" id="A0A9P0KZK3"/>
<sequence length="249" mass="28043">MAEFVDDFSDLQELGIDIHEKQDPLTVAFSKAADHMQKLVSKLDSDTLLSQYALYKQATEGPCTIPQPSWFDRKGRAKWDAWHKLYRMPKNEAKKLYIEGIKRVDPHFSHEDSGDKGWVKVSAHERPKTPEVQNAIDHVKRCNVDALTEHLERNPHEVHQLDEEGLGLVHWAADSGHKPVLEILVRKGVNLDLKDCDGQTALHYAASCGHMECVQFLLEAGSTVDVEDNEGNLPIHVADDAVRGLLKKS</sequence>
<dbReference type="GO" id="GO:0000062">
    <property type="term" value="F:fatty-acyl-CoA binding"/>
    <property type="evidence" value="ECO:0007669"/>
    <property type="project" value="InterPro"/>
</dbReference>
<comment type="caution">
    <text evidence="7">The sequence shown here is derived from an EMBL/GenBank/DDBJ whole genome shotgun (WGS) entry which is preliminary data.</text>
</comment>
<evidence type="ECO:0000256" key="3">
    <source>
        <dbReference type="ARBA" id="ARBA00023043"/>
    </source>
</evidence>
<accession>A0A9P0KZK3</accession>
<reference evidence="7" key="1">
    <citation type="submission" date="2022-03" db="EMBL/GenBank/DDBJ databases">
        <authorList>
            <person name="Sayadi A."/>
        </authorList>
    </citation>
    <scope>NUCLEOTIDE SEQUENCE</scope>
</reference>
<proteinExistence type="predicted"/>
<keyword evidence="2" id="KW-0677">Repeat</keyword>
<dbReference type="Pfam" id="PF12796">
    <property type="entry name" value="Ank_2"/>
    <property type="match status" value="1"/>
</dbReference>
<evidence type="ECO:0000256" key="4">
    <source>
        <dbReference type="ARBA" id="ARBA00023121"/>
    </source>
</evidence>
<dbReference type="SUPFAM" id="SSF47027">
    <property type="entry name" value="Acyl-CoA binding protein"/>
    <property type="match status" value="1"/>
</dbReference>
<dbReference type="PROSITE" id="PS50297">
    <property type="entry name" value="ANK_REP_REGION"/>
    <property type="match status" value="2"/>
</dbReference>
<dbReference type="InterPro" id="IPR002110">
    <property type="entry name" value="Ankyrin_rpt"/>
</dbReference>
<protein>
    <recommendedName>
        <fullName evidence="1">Acyl-CoA-binding domain-containing protein 6</fullName>
    </recommendedName>
</protein>
<dbReference type="OrthoDB" id="10254927at2759"/>
<dbReference type="Gene3D" id="1.25.40.20">
    <property type="entry name" value="Ankyrin repeat-containing domain"/>
    <property type="match status" value="1"/>
</dbReference>
<dbReference type="InterPro" id="IPR000582">
    <property type="entry name" value="Acyl-CoA-binding_protein"/>
</dbReference>
<evidence type="ECO:0000256" key="5">
    <source>
        <dbReference type="PROSITE-ProRule" id="PRU00023"/>
    </source>
</evidence>
<dbReference type="SUPFAM" id="SSF48403">
    <property type="entry name" value="Ankyrin repeat"/>
    <property type="match status" value="1"/>
</dbReference>
<keyword evidence="3 5" id="KW-0040">ANK repeat</keyword>
<feature type="repeat" description="ANK" evidence="5">
    <location>
        <begin position="164"/>
        <end position="196"/>
    </location>
</feature>
<dbReference type="InterPro" id="IPR036770">
    <property type="entry name" value="Ankyrin_rpt-contain_sf"/>
</dbReference>
<dbReference type="InterPro" id="IPR014352">
    <property type="entry name" value="FERM/acyl-CoA-bd_prot_sf"/>
</dbReference>
<name>A0A9P0KZK3_ACAOB</name>
<dbReference type="EMBL" id="CAKOFQ010006961">
    <property type="protein sequence ID" value="CAH1984728.1"/>
    <property type="molecule type" value="Genomic_DNA"/>
</dbReference>
<dbReference type="PANTHER" id="PTHR24119:SF0">
    <property type="entry name" value="ACYL-COA-BINDING DOMAIN-CONTAINING PROTEIN 6"/>
    <property type="match status" value="1"/>
</dbReference>
<dbReference type="PROSITE" id="PS50088">
    <property type="entry name" value="ANK_REPEAT"/>
    <property type="match status" value="2"/>
</dbReference>
<gene>
    <name evidence="7" type="ORF">ACAOBT_LOCUS16276</name>
</gene>
<keyword evidence="8" id="KW-1185">Reference proteome</keyword>
<dbReference type="Gene3D" id="1.20.80.10">
    <property type="match status" value="1"/>
</dbReference>
<dbReference type="SMART" id="SM00248">
    <property type="entry name" value="ANK"/>
    <property type="match status" value="2"/>
</dbReference>
<dbReference type="PROSITE" id="PS51228">
    <property type="entry name" value="ACB_2"/>
    <property type="match status" value="1"/>
</dbReference>
<keyword evidence="4" id="KW-0446">Lipid-binding</keyword>
<evidence type="ECO:0000259" key="6">
    <source>
        <dbReference type="PROSITE" id="PS51228"/>
    </source>
</evidence>
<evidence type="ECO:0000256" key="1">
    <source>
        <dbReference type="ARBA" id="ARBA00018419"/>
    </source>
</evidence>
<evidence type="ECO:0000256" key="2">
    <source>
        <dbReference type="ARBA" id="ARBA00022737"/>
    </source>
</evidence>
<dbReference type="Proteomes" id="UP001152888">
    <property type="component" value="Unassembled WGS sequence"/>
</dbReference>
<dbReference type="Pfam" id="PF00887">
    <property type="entry name" value="ACBP"/>
    <property type="match status" value="1"/>
</dbReference>
<feature type="domain" description="ACB" evidence="6">
    <location>
        <begin position="25"/>
        <end position="110"/>
    </location>
</feature>
<organism evidence="7 8">
    <name type="scientific">Acanthoscelides obtectus</name>
    <name type="common">Bean weevil</name>
    <name type="synonym">Bruchus obtectus</name>
    <dbReference type="NCBI Taxonomy" id="200917"/>
    <lineage>
        <taxon>Eukaryota</taxon>
        <taxon>Metazoa</taxon>
        <taxon>Ecdysozoa</taxon>
        <taxon>Arthropoda</taxon>
        <taxon>Hexapoda</taxon>
        <taxon>Insecta</taxon>
        <taxon>Pterygota</taxon>
        <taxon>Neoptera</taxon>
        <taxon>Endopterygota</taxon>
        <taxon>Coleoptera</taxon>
        <taxon>Polyphaga</taxon>
        <taxon>Cucujiformia</taxon>
        <taxon>Chrysomeloidea</taxon>
        <taxon>Chrysomelidae</taxon>
        <taxon>Bruchinae</taxon>
        <taxon>Bruchini</taxon>
        <taxon>Acanthoscelides</taxon>
    </lineage>
</organism>